<evidence type="ECO:0000313" key="5">
    <source>
        <dbReference type="EMBL" id="GLB41785.1"/>
    </source>
</evidence>
<feature type="compositionally biased region" description="Low complexity" evidence="4">
    <location>
        <begin position="1"/>
        <end position="29"/>
    </location>
</feature>
<accession>A0A9P3URW4</accession>
<protein>
    <submittedName>
        <fullName evidence="5">Leucine-rich repeats, typical (Most populated) subfamily protein</fullName>
    </submittedName>
</protein>
<feature type="region of interest" description="Disordered" evidence="4">
    <location>
        <begin position="402"/>
        <end position="431"/>
    </location>
</feature>
<keyword evidence="1" id="KW-0433">Leucine-rich repeat</keyword>
<dbReference type="GO" id="GO:0005615">
    <property type="term" value="C:extracellular space"/>
    <property type="evidence" value="ECO:0007669"/>
    <property type="project" value="TreeGrafter"/>
</dbReference>
<dbReference type="InterPro" id="IPR032675">
    <property type="entry name" value="LRR_dom_sf"/>
</dbReference>
<dbReference type="PANTHER" id="PTHR24373">
    <property type="entry name" value="SLIT RELATED LEUCINE-RICH REPEAT NEURONAL PROTEIN"/>
    <property type="match status" value="1"/>
</dbReference>
<feature type="compositionally biased region" description="Low complexity" evidence="4">
    <location>
        <begin position="89"/>
        <end position="111"/>
    </location>
</feature>
<evidence type="ECO:0000256" key="4">
    <source>
        <dbReference type="SAM" id="MobiDB-lite"/>
    </source>
</evidence>
<dbReference type="PROSITE" id="PS51450">
    <property type="entry name" value="LRR"/>
    <property type="match status" value="1"/>
</dbReference>
<proteinExistence type="predicted"/>
<evidence type="ECO:0000313" key="6">
    <source>
        <dbReference type="Proteomes" id="UP001063166"/>
    </source>
</evidence>
<dbReference type="InterPro" id="IPR050328">
    <property type="entry name" value="Dev_Immune_Receptor"/>
</dbReference>
<reference evidence="5" key="1">
    <citation type="submission" date="2022-07" db="EMBL/GenBank/DDBJ databases">
        <title>The genome of Lyophyllum shimeji provides insight into the initial evolution of ectomycorrhizal fungal genome.</title>
        <authorList>
            <person name="Kobayashi Y."/>
            <person name="Shibata T."/>
            <person name="Hirakawa H."/>
            <person name="Shigenobu S."/>
            <person name="Nishiyama T."/>
            <person name="Yamada A."/>
            <person name="Hasebe M."/>
            <person name="Kawaguchi M."/>
        </authorList>
    </citation>
    <scope>NUCLEOTIDE SEQUENCE</scope>
    <source>
        <strain evidence="5">AT787</strain>
    </source>
</reference>
<keyword evidence="2" id="KW-0732">Signal</keyword>
<dbReference type="OrthoDB" id="660555at2759"/>
<feature type="region of interest" description="Disordered" evidence="4">
    <location>
        <begin position="1"/>
        <end position="115"/>
    </location>
</feature>
<dbReference type="PANTHER" id="PTHR24373:SF370">
    <property type="entry name" value="FISH-LIPS, ISOFORM E"/>
    <property type="match status" value="1"/>
</dbReference>
<dbReference type="SUPFAM" id="SSF52058">
    <property type="entry name" value="L domain-like"/>
    <property type="match status" value="1"/>
</dbReference>
<gene>
    <name evidence="5" type="ORF">LshimejAT787_1003850</name>
</gene>
<dbReference type="GO" id="GO:0031012">
    <property type="term" value="C:extracellular matrix"/>
    <property type="evidence" value="ECO:0007669"/>
    <property type="project" value="TreeGrafter"/>
</dbReference>
<sequence>MYSVGPASSYSSSPPSSPIYVDSSSPASSLGPDVHIQDEEDIPPLSLNHPFAASAGAKWRPPQYEKKRSNPLITPPATAKRPRITYNQPDSSWPSSPTTSTFSTSPISTKTTTRRQMERKIWEDAAARAVDQSHGAIALDDHNLTFIPDSFVDDLAAFYVPPESSELINSAPWPVMSPHNRPLTRVATEPAINAENATRYLERSRSAALVSFGLPREKLQLFLSSNQISTLPSSLFSLQNLTVLSLRSNRITYIPPEIIGLKNLEDLNIAQNQIKYLPAEMLQMSLKSLHLHPNSFIAPPTSSDGHFLRSSSLRHSIIPQRRPVSETNRLDAPSLVEHLFRHLLSPADKSGRTVFEKHYNLPLAESFEPPSAHSPQRVDFVGDLPDSVRKILHTCLPGSVYIDGEGPEQENHDTGETSRSISETPEVTGVGLCPSPKHQQLGTKRVFVRHAEERFTWETMIGGVPVGGRVPVRWRGCQFGCLDFLDPPREEKQPAPEIPDIDGIDIDDDGEDIEGVVQPFQAGGLSDFDD</sequence>
<dbReference type="Gene3D" id="3.80.10.10">
    <property type="entry name" value="Ribonuclease Inhibitor"/>
    <property type="match status" value="1"/>
</dbReference>
<keyword evidence="6" id="KW-1185">Reference proteome</keyword>
<dbReference type="InterPro" id="IPR003591">
    <property type="entry name" value="Leu-rich_rpt_typical-subtyp"/>
</dbReference>
<keyword evidence="3" id="KW-0677">Repeat</keyword>
<dbReference type="AlphaFoldDB" id="A0A9P3URW4"/>
<evidence type="ECO:0000256" key="3">
    <source>
        <dbReference type="ARBA" id="ARBA00022737"/>
    </source>
</evidence>
<evidence type="ECO:0000256" key="2">
    <source>
        <dbReference type="ARBA" id="ARBA00022729"/>
    </source>
</evidence>
<dbReference type="SMART" id="SM00369">
    <property type="entry name" value="LRR_TYP"/>
    <property type="match status" value="2"/>
</dbReference>
<dbReference type="Pfam" id="PF13855">
    <property type="entry name" value="LRR_8"/>
    <property type="match status" value="1"/>
</dbReference>
<feature type="region of interest" description="Disordered" evidence="4">
    <location>
        <begin position="488"/>
        <end position="512"/>
    </location>
</feature>
<name>A0A9P3URW4_LYOSH</name>
<dbReference type="EMBL" id="BRPK01000010">
    <property type="protein sequence ID" value="GLB41785.1"/>
    <property type="molecule type" value="Genomic_DNA"/>
</dbReference>
<dbReference type="InterPro" id="IPR001611">
    <property type="entry name" value="Leu-rich_rpt"/>
</dbReference>
<comment type="caution">
    <text evidence="5">The sequence shown here is derived from an EMBL/GenBank/DDBJ whole genome shotgun (WGS) entry which is preliminary data.</text>
</comment>
<organism evidence="5 6">
    <name type="scientific">Lyophyllum shimeji</name>
    <name type="common">Hon-shimeji</name>
    <name type="synonym">Tricholoma shimeji</name>
    <dbReference type="NCBI Taxonomy" id="47721"/>
    <lineage>
        <taxon>Eukaryota</taxon>
        <taxon>Fungi</taxon>
        <taxon>Dikarya</taxon>
        <taxon>Basidiomycota</taxon>
        <taxon>Agaricomycotina</taxon>
        <taxon>Agaricomycetes</taxon>
        <taxon>Agaricomycetidae</taxon>
        <taxon>Agaricales</taxon>
        <taxon>Tricholomatineae</taxon>
        <taxon>Lyophyllaceae</taxon>
        <taxon>Lyophyllum</taxon>
    </lineage>
</organism>
<evidence type="ECO:0000256" key="1">
    <source>
        <dbReference type="ARBA" id="ARBA00022614"/>
    </source>
</evidence>
<dbReference type="Proteomes" id="UP001063166">
    <property type="component" value="Unassembled WGS sequence"/>
</dbReference>
<feature type="compositionally biased region" description="Acidic residues" evidence="4">
    <location>
        <begin position="499"/>
        <end position="512"/>
    </location>
</feature>